<protein>
    <submittedName>
        <fullName evidence="6">Transposase</fullName>
    </submittedName>
</protein>
<comment type="similarity">
    <text evidence="1">In the C-terminal section; belongs to the transposase 35 family.</text>
</comment>
<evidence type="ECO:0000256" key="3">
    <source>
        <dbReference type="ARBA" id="ARBA00023125"/>
    </source>
</evidence>
<evidence type="ECO:0000259" key="5">
    <source>
        <dbReference type="Pfam" id="PF01385"/>
    </source>
</evidence>
<organism evidence="6 7">
    <name type="scientific">Nodularia phage vB_NspS-kac68v161</name>
    <dbReference type="NCBI Taxonomy" id="2557582"/>
    <lineage>
        <taxon>Viruses</taxon>
        <taxon>Duplodnaviria</taxon>
        <taxon>Heunggongvirae</taxon>
        <taxon>Uroviricota</taxon>
        <taxon>Caudoviricetes</taxon>
        <taxon>Ravarandavirus</taxon>
        <taxon>Ravarandavirus kac68v161</taxon>
    </lineage>
</organism>
<proteinExistence type="inferred from homology"/>
<dbReference type="Proteomes" id="UP000305808">
    <property type="component" value="Segment"/>
</dbReference>
<name>A0A482MI95_9CAUD</name>
<dbReference type="InterPro" id="IPR001959">
    <property type="entry name" value="Transposase"/>
</dbReference>
<feature type="domain" description="Probable transposase IS891/IS1136/IS1341" evidence="5">
    <location>
        <begin position="188"/>
        <end position="295"/>
    </location>
</feature>
<accession>A0A482MI95</accession>
<keyword evidence="4" id="KW-0233">DNA recombination</keyword>
<dbReference type="EMBL" id="MK605245">
    <property type="protein sequence ID" value="QBQ73721.1"/>
    <property type="molecule type" value="Genomic_DNA"/>
</dbReference>
<sequence>MLLYIKEVRKMFGCQQNLINPDKEIKAILEFLCSESQKLTNCGIYYSRQLFFKTGKIPSRADLHKELGTRNLNPHYQAFYSDTAQQILTTVAESFKSFFGSLKAVKAGKVTQKPKLPKYRKGGMALVTYTGRSVKLENELLRFPLGSKVRAWFGIDAFYLPMPSNLDHKSIREYRILPRNGCFYLELVYKTELIQAEVNPSNALMIDHGMNNWLTCVSNVGTSFIVDGKHLKSINQGYNKRVASLTEGKANGYWTKRLANITEKRNRTMRDAINKAARKVVRHCLDSKIGTIIFGWNVGQKDGANMGAKTNQKFVQIPTGRLKERIKQLCEQYGLQFVETEESYTSKASFIDRDFLPTFGEKPEGWKESGKRVKRGLYRTAQGYLINADCNGAANMGRKNVAVMLGLNLSGISRGDLSAPLRLKLWS</sequence>
<dbReference type="Pfam" id="PF01385">
    <property type="entry name" value="OrfB_IS605"/>
    <property type="match status" value="1"/>
</dbReference>
<dbReference type="GO" id="GO:0032196">
    <property type="term" value="P:transposition"/>
    <property type="evidence" value="ECO:0007669"/>
    <property type="project" value="UniProtKB-KW"/>
</dbReference>
<gene>
    <name evidence="6" type="ORF">kac68v161_gp071</name>
</gene>
<evidence type="ECO:0000256" key="1">
    <source>
        <dbReference type="ARBA" id="ARBA00008761"/>
    </source>
</evidence>
<dbReference type="GO" id="GO:0003677">
    <property type="term" value="F:DNA binding"/>
    <property type="evidence" value="ECO:0007669"/>
    <property type="project" value="UniProtKB-KW"/>
</dbReference>
<dbReference type="NCBIfam" id="TIGR01766">
    <property type="entry name" value="IS200/IS605 family accessory protein TnpB-like domain"/>
    <property type="match status" value="1"/>
</dbReference>
<reference evidence="6 7" key="1">
    <citation type="submission" date="2019-03" db="EMBL/GenBank/DDBJ databases">
        <title>Diversity and diversification of Nodularia spumigena cyanophages in the Baltic Sea.</title>
        <authorList>
            <person name="Sulcius S."/>
            <person name="Holmfeldt K."/>
            <person name="Simoliunas E."/>
        </authorList>
    </citation>
    <scope>NUCLEOTIDE SEQUENCE [LARGE SCALE GENOMIC DNA]</scope>
</reference>
<keyword evidence="7" id="KW-1185">Reference proteome</keyword>
<evidence type="ECO:0000313" key="6">
    <source>
        <dbReference type="EMBL" id="QBQ73721.1"/>
    </source>
</evidence>
<evidence type="ECO:0000256" key="2">
    <source>
        <dbReference type="ARBA" id="ARBA00022578"/>
    </source>
</evidence>
<keyword evidence="3" id="KW-0238">DNA-binding</keyword>
<dbReference type="InterPro" id="IPR010095">
    <property type="entry name" value="Cas12f1-like_TNB"/>
</dbReference>
<dbReference type="GO" id="GO:0006310">
    <property type="term" value="P:DNA recombination"/>
    <property type="evidence" value="ECO:0007669"/>
    <property type="project" value="UniProtKB-KW"/>
</dbReference>
<dbReference type="NCBIfam" id="NF040570">
    <property type="entry name" value="guided_TnpB"/>
    <property type="match status" value="1"/>
</dbReference>
<keyword evidence="2" id="KW-0815">Transposition</keyword>
<evidence type="ECO:0000313" key="7">
    <source>
        <dbReference type="Proteomes" id="UP000305808"/>
    </source>
</evidence>
<evidence type="ECO:0000256" key="4">
    <source>
        <dbReference type="ARBA" id="ARBA00023172"/>
    </source>
</evidence>